<proteinExistence type="inferred from homology"/>
<name>A0A5M6IIK5_9PROT</name>
<sequence>MPLDAADHDLIATARAVLERHYQPFRHTVAAALRSHDGRVWTGVHLGATVGRLQICAEAVALGRAVLEGDGSIATAVAVRHPKPEEDEQEIAVVSPCGACREMITDYAPHALVIVPYAAGLVKVLVGALLPLPYRR</sequence>
<dbReference type="CDD" id="cd01283">
    <property type="entry name" value="cytidine_deaminase"/>
    <property type="match status" value="1"/>
</dbReference>
<evidence type="ECO:0000313" key="8">
    <source>
        <dbReference type="Proteomes" id="UP000325255"/>
    </source>
</evidence>
<dbReference type="EMBL" id="VWPK01000112">
    <property type="protein sequence ID" value="KAA5608044.1"/>
    <property type="molecule type" value="Genomic_DNA"/>
</dbReference>
<dbReference type="InterPro" id="IPR050202">
    <property type="entry name" value="Cyt/Deoxycyt_deaminase"/>
</dbReference>
<dbReference type="PANTHER" id="PTHR11644:SF2">
    <property type="entry name" value="CYTIDINE DEAMINASE"/>
    <property type="match status" value="1"/>
</dbReference>
<evidence type="ECO:0000256" key="4">
    <source>
        <dbReference type="ARBA" id="ARBA00022833"/>
    </source>
</evidence>
<evidence type="ECO:0000256" key="5">
    <source>
        <dbReference type="SAM" id="Phobius"/>
    </source>
</evidence>
<dbReference type="PROSITE" id="PS00903">
    <property type="entry name" value="CYT_DCMP_DEAMINASES_1"/>
    <property type="match status" value="1"/>
</dbReference>
<dbReference type="InterPro" id="IPR016192">
    <property type="entry name" value="APOBEC/CMP_deaminase_Zn-bd"/>
</dbReference>
<organism evidence="7 8">
    <name type="scientific">Rhodovastum atsumiense</name>
    <dbReference type="NCBI Taxonomy" id="504468"/>
    <lineage>
        <taxon>Bacteria</taxon>
        <taxon>Pseudomonadati</taxon>
        <taxon>Pseudomonadota</taxon>
        <taxon>Alphaproteobacteria</taxon>
        <taxon>Acetobacterales</taxon>
        <taxon>Acetobacteraceae</taxon>
        <taxon>Rhodovastum</taxon>
    </lineage>
</organism>
<dbReference type="Pfam" id="PF00383">
    <property type="entry name" value="dCMP_cyt_deam_1"/>
    <property type="match status" value="1"/>
</dbReference>
<dbReference type="InterPro" id="IPR016193">
    <property type="entry name" value="Cytidine_deaminase-like"/>
</dbReference>
<evidence type="ECO:0000313" key="7">
    <source>
        <dbReference type="EMBL" id="KAA5608044.1"/>
    </source>
</evidence>
<dbReference type="Proteomes" id="UP000325255">
    <property type="component" value="Unassembled WGS sequence"/>
</dbReference>
<evidence type="ECO:0000259" key="6">
    <source>
        <dbReference type="PROSITE" id="PS51747"/>
    </source>
</evidence>
<dbReference type="NCBIfam" id="NF005314">
    <property type="entry name" value="PRK06848.1"/>
    <property type="match status" value="1"/>
</dbReference>
<comment type="caution">
    <text evidence="7">The sequence shown here is derived from an EMBL/GenBank/DDBJ whole genome shotgun (WGS) entry which is preliminary data.</text>
</comment>
<dbReference type="SUPFAM" id="SSF53927">
    <property type="entry name" value="Cytidine deaminase-like"/>
    <property type="match status" value="1"/>
</dbReference>
<dbReference type="GO" id="GO:0042802">
    <property type="term" value="F:identical protein binding"/>
    <property type="evidence" value="ECO:0007669"/>
    <property type="project" value="UniProtKB-ARBA"/>
</dbReference>
<protein>
    <submittedName>
        <fullName evidence="7">Cytidine deaminase</fullName>
    </submittedName>
</protein>
<keyword evidence="3" id="KW-0378">Hydrolase</keyword>
<evidence type="ECO:0000256" key="3">
    <source>
        <dbReference type="ARBA" id="ARBA00022801"/>
    </source>
</evidence>
<dbReference type="GO" id="GO:0055086">
    <property type="term" value="P:nucleobase-containing small molecule metabolic process"/>
    <property type="evidence" value="ECO:0007669"/>
    <property type="project" value="UniProtKB-ARBA"/>
</dbReference>
<keyword evidence="8" id="KW-1185">Reference proteome</keyword>
<feature type="domain" description="CMP/dCMP-type deaminase" evidence="6">
    <location>
        <begin position="5"/>
        <end position="132"/>
    </location>
</feature>
<reference evidence="7 8" key="1">
    <citation type="submission" date="2019-09" db="EMBL/GenBank/DDBJ databases">
        <title>Genome sequence of Rhodovastum atsumiense, a diverse member of the Acetobacteraceae family of non-sulfur purple photosynthetic bacteria.</title>
        <authorList>
            <person name="Meyer T."/>
            <person name="Kyndt J."/>
        </authorList>
    </citation>
    <scope>NUCLEOTIDE SEQUENCE [LARGE SCALE GENOMIC DNA]</scope>
    <source>
        <strain evidence="7 8">DSM 21279</strain>
    </source>
</reference>
<dbReference type="GO" id="GO:0005829">
    <property type="term" value="C:cytosol"/>
    <property type="evidence" value="ECO:0007669"/>
    <property type="project" value="TreeGrafter"/>
</dbReference>
<dbReference type="OrthoDB" id="9795347at2"/>
<dbReference type="InterPro" id="IPR002125">
    <property type="entry name" value="CMP_dCMP_dom"/>
</dbReference>
<comment type="similarity">
    <text evidence="1">Belongs to the cytidine and deoxycytidylate deaminase family.</text>
</comment>
<keyword evidence="5" id="KW-1133">Transmembrane helix</keyword>
<keyword evidence="5" id="KW-0812">Transmembrane</keyword>
<dbReference type="Gene3D" id="3.40.140.10">
    <property type="entry name" value="Cytidine Deaminase, domain 2"/>
    <property type="match status" value="1"/>
</dbReference>
<dbReference type="AlphaFoldDB" id="A0A5M6IIK5"/>
<dbReference type="PANTHER" id="PTHR11644">
    <property type="entry name" value="CYTIDINE DEAMINASE"/>
    <property type="match status" value="1"/>
</dbReference>
<keyword evidence="4" id="KW-0862">Zinc</keyword>
<evidence type="ECO:0000256" key="2">
    <source>
        <dbReference type="ARBA" id="ARBA00022723"/>
    </source>
</evidence>
<dbReference type="GO" id="GO:0008270">
    <property type="term" value="F:zinc ion binding"/>
    <property type="evidence" value="ECO:0007669"/>
    <property type="project" value="InterPro"/>
</dbReference>
<dbReference type="PROSITE" id="PS51747">
    <property type="entry name" value="CYT_DCMP_DEAMINASES_2"/>
    <property type="match status" value="1"/>
</dbReference>
<evidence type="ECO:0000256" key="1">
    <source>
        <dbReference type="ARBA" id="ARBA00006576"/>
    </source>
</evidence>
<keyword evidence="5" id="KW-0472">Membrane</keyword>
<gene>
    <name evidence="7" type="ORF">F1189_30970</name>
</gene>
<dbReference type="GO" id="GO:0072527">
    <property type="term" value="P:pyrimidine-containing compound metabolic process"/>
    <property type="evidence" value="ECO:0007669"/>
    <property type="project" value="UniProtKB-ARBA"/>
</dbReference>
<accession>A0A5M6IIK5</accession>
<keyword evidence="2" id="KW-0479">Metal-binding</keyword>
<feature type="transmembrane region" description="Helical" evidence="5">
    <location>
        <begin position="111"/>
        <end position="132"/>
    </location>
</feature>
<dbReference type="GO" id="GO:0004126">
    <property type="term" value="F:cytidine deaminase activity"/>
    <property type="evidence" value="ECO:0007669"/>
    <property type="project" value="TreeGrafter"/>
</dbReference>